<reference evidence="5" key="1">
    <citation type="submission" date="2016-10" db="EMBL/GenBank/DDBJ databases">
        <authorList>
            <person name="Varghese N."/>
            <person name="Submissions S."/>
        </authorList>
    </citation>
    <scope>NUCLEOTIDE SEQUENCE [LARGE SCALE GENOMIC DNA]</scope>
    <source>
        <strain evidence="5">DSM 43163</strain>
    </source>
</reference>
<dbReference type="PANTHER" id="PTHR43343:SF3">
    <property type="entry name" value="PROTEASE DO-LIKE 8, CHLOROPLASTIC"/>
    <property type="match status" value="1"/>
</dbReference>
<evidence type="ECO:0000256" key="1">
    <source>
        <dbReference type="ARBA" id="ARBA00022670"/>
    </source>
</evidence>
<dbReference type="InterPro" id="IPR001940">
    <property type="entry name" value="Peptidase_S1C"/>
</dbReference>
<dbReference type="PRINTS" id="PR00834">
    <property type="entry name" value="PROTEASES2C"/>
</dbReference>
<evidence type="ECO:0000313" key="4">
    <source>
        <dbReference type="EMBL" id="SEG85622.1"/>
    </source>
</evidence>
<sequence length="421" mass="43301">MHQEPFPGEYYGRHARGRNDQPTRELPQQPFPSAPDPRWTATPQPAPGTPDPRNDGLWNGTPRTAERPAGGPWPGDARTTDPRMADRSARDLWSGGSRTADPRSGGSWAEGSRGGGAWGGAFRTADPRTAEQAAGGLWAGRSGGADARTSVLWADGSRADPREGGGSFRAAPARRRTRRTLVTAGVLAAALAGGLAGAAGMRAMGERDGAAPQAVPAAVETTADLTRIAARVQRSVVSIQVRRAASRSTGSGFVIDRQGHVLTNAHVVDGAVRVVIETSDRRQRRARVVGVDTANDVAVLAVGSAGLPVLPVGRSDGVRVGEPVLAFGSPLGLAGTVTSGIVSALDREVNVGEGRTLRAVQTDAPINPGNSGGPLVNAQGQVIGVNTAIATLGQDRASGSIGIGFAIPIDRAMAQATRLLG</sequence>
<dbReference type="AlphaFoldDB" id="A0A1H6DK43"/>
<protein>
    <submittedName>
        <fullName evidence="4">Trypsin-like peptidase domain-containing protein</fullName>
    </submittedName>
</protein>
<evidence type="ECO:0000256" key="2">
    <source>
        <dbReference type="ARBA" id="ARBA00022801"/>
    </source>
</evidence>
<dbReference type="Pfam" id="PF13365">
    <property type="entry name" value="Trypsin_2"/>
    <property type="match status" value="1"/>
</dbReference>
<dbReference type="EMBL" id="FNVO01000018">
    <property type="protein sequence ID" value="SEG85622.1"/>
    <property type="molecule type" value="Genomic_DNA"/>
</dbReference>
<dbReference type="GO" id="GO:0006508">
    <property type="term" value="P:proteolysis"/>
    <property type="evidence" value="ECO:0007669"/>
    <property type="project" value="UniProtKB-KW"/>
</dbReference>
<dbReference type="InterPro" id="IPR009003">
    <property type="entry name" value="Peptidase_S1_PA"/>
</dbReference>
<proteinExistence type="predicted"/>
<organism evidence="4 5">
    <name type="scientific">Thermomonospora echinospora</name>
    <dbReference type="NCBI Taxonomy" id="1992"/>
    <lineage>
        <taxon>Bacteria</taxon>
        <taxon>Bacillati</taxon>
        <taxon>Actinomycetota</taxon>
        <taxon>Actinomycetes</taxon>
        <taxon>Streptosporangiales</taxon>
        <taxon>Thermomonosporaceae</taxon>
        <taxon>Thermomonospora</taxon>
    </lineage>
</organism>
<keyword evidence="5" id="KW-1185">Reference proteome</keyword>
<evidence type="ECO:0000256" key="3">
    <source>
        <dbReference type="SAM" id="MobiDB-lite"/>
    </source>
</evidence>
<dbReference type="Gene3D" id="2.40.10.120">
    <property type="match status" value="1"/>
</dbReference>
<feature type="compositionally biased region" description="Basic and acidic residues" evidence="3">
    <location>
        <begin position="78"/>
        <end position="90"/>
    </location>
</feature>
<dbReference type="GO" id="GO:0004252">
    <property type="term" value="F:serine-type endopeptidase activity"/>
    <property type="evidence" value="ECO:0007669"/>
    <property type="project" value="InterPro"/>
</dbReference>
<dbReference type="PANTHER" id="PTHR43343">
    <property type="entry name" value="PEPTIDASE S12"/>
    <property type="match status" value="1"/>
</dbReference>
<dbReference type="RefSeq" id="WP_200827568.1">
    <property type="nucleotide sequence ID" value="NZ_FNVO01000018.1"/>
</dbReference>
<accession>A0A1H6DK43</accession>
<evidence type="ECO:0000313" key="5">
    <source>
        <dbReference type="Proteomes" id="UP000236723"/>
    </source>
</evidence>
<keyword evidence="1" id="KW-0645">Protease</keyword>
<dbReference type="SUPFAM" id="SSF50494">
    <property type="entry name" value="Trypsin-like serine proteases"/>
    <property type="match status" value="1"/>
</dbReference>
<name>A0A1H6DK43_9ACTN</name>
<dbReference type="InterPro" id="IPR051201">
    <property type="entry name" value="Chloro_Bact_Ser_Proteases"/>
</dbReference>
<dbReference type="Proteomes" id="UP000236723">
    <property type="component" value="Unassembled WGS sequence"/>
</dbReference>
<gene>
    <name evidence="4" type="ORF">SAMN04489712_11847</name>
</gene>
<feature type="region of interest" description="Disordered" evidence="3">
    <location>
        <begin position="1"/>
        <end position="119"/>
    </location>
</feature>
<keyword evidence="2" id="KW-0378">Hydrolase</keyword>